<dbReference type="AlphaFoldDB" id="A0A0F9JX05"/>
<sequence length="58" mass="6928">MKEEESYPDVFHYLWNLGYILTSIMQISRSNDVRLDFVSTDGACRARIKTFDNKIEFY</sequence>
<accession>A0A0F9JX05</accession>
<evidence type="ECO:0000313" key="1">
    <source>
        <dbReference type="EMBL" id="KKM74319.1"/>
    </source>
</evidence>
<name>A0A0F9JX05_9ZZZZ</name>
<dbReference type="EMBL" id="LAZR01009160">
    <property type="protein sequence ID" value="KKM74319.1"/>
    <property type="molecule type" value="Genomic_DNA"/>
</dbReference>
<comment type="caution">
    <text evidence="1">The sequence shown here is derived from an EMBL/GenBank/DDBJ whole genome shotgun (WGS) entry which is preliminary data.</text>
</comment>
<gene>
    <name evidence="1" type="ORF">LCGC14_1401500</name>
</gene>
<protein>
    <submittedName>
        <fullName evidence="1">Uncharacterized protein</fullName>
    </submittedName>
</protein>
<reference evidence="1" key="1">
    <citation type="journal article" date="2015" name="Nature">
        <title>Complex archaea that bridge the gap between prokaryotes and eukaryotes.</title>
        <authorList>
            <person name="Spang A."/>
            <person name="Saw J.H."/>
            <person name="Jorgensen S.L."/>
            <person name="Zaremba-Niedzwiedzka K."/>
            <person name="Martijn J."/>
            <person name="Lind A.E."/>
            <person name="van Eijk R."/>
            <person name="Schleper C."/>
            <person name="Guy L."/>
            <person name="Ettema T.J."/>
        </authorList>
    </citation>
    <scope>NUCLEOTIDE SEQUENCE</scope>
</reference>
<organism evidence="1">
    <name type="scientific">marine sediment metagenome</name>
    <dbReference type="NCBI Taxonomy" id="412755"/>
    <lineage>
        <taxon>unclassified sequences</taxon>
        <taxon>metagenomes</taxon>
        <taxon>ecological metagenomes</taxon>
    </lineage>
</organism>
<proteinExistence type="predicted"/>